<comment type="subcellular location">
    <subcellularLocation>
        <location evidence="1">Cytoplasmic vesicle</location>
        <location evidence="1">Clathrin-coated vesicle</location>
    </subcellularLocation>
    <subcellularLocation>
        <location evidence="2">Golgi apparatus</location>
    </subcellularLocation>
</comment>
<keyword evidence="4" id="KW-0968">Cytoplasmic vesicle</keyword>
<dbReference type="GO" id="GO:0006900">
    <property type="term" value="P:vesicle budding from membrane"/>
    <property type="evidence" value="ECO:0007669"/>
    <property type="project" value="TreeGrafter"/>
</dbReference>
<dbReference type="SUPFAM" id="SSF48464">
    <property type="entry name" value="ENTH/VHS domain"/>
    <property type="match status" value="1"/>
</dbReference>
<accession>A0AAW1HA04</accession>
<comment type="caution">
    <text evidence="6">The sequence shown here is derived from an EMBL/GenBank/DDBJ whole genome shotgun (WGS) entry which is preliminary data.</text>
</comment>
<evidence type="ECO:0000259" key="5">
    <source>
        <dbReference type="PROSITE" id="PS50942"/>
    </source>
</evidence>
<keyword evidence="7" id="KW-1185">Reference proteome</keyword>
<dbReference type="GO" id="GO:0005794">
    <property type="term" value="C:Golgi apparatus"/>
    <property type="evidence" value="ECO:0007669"/>
    <property type="project" value="UniProtKB-SubCell"/>
</dbReference>
<dbReference type="GO" id="GO:0072583">
    <property type="term" value="P:clathrin-dependent endocytosis"/>
    <property type="evidence" value="ECO:0007669"/>
    <property type="project" value="InterPro"/>
</dbReference>
<dbReference type="Pfam" id="PF07651">
    <property type="entry name" value="ANTH"/>
    <property type="match status" value="1"/>
</dbReference>
<organism evidence="6 7">
    <name type="scientific">Saponaria officinalis</name>
    <name type="common">Common soapwort</name>
    <name type="synonym">Lychnis saponaria</name>
    <dbReference type="NCBI Taxonomy" id="3572"/>
    <lineage>
        <taxon>Eukaryota</taxon>
        <taxon>Viridiplantae</taxon>
        <taxon>Streptophyta</taxon>
        <taxon>Embryophyta</taxon>
        <taxon>Tracheophyta</taxon>
        <taxon>Spermatophyta</taxon>
        <taxon>Magnoliopsida</taxon>
        <taxon>eudicotyledons</taxon>
        <taxon>Gunneridae</taxon>
        <taxon>Pentapetalae</taxon>
        <taxon>Caryophyllales</taxon>
        <taxon>Caryophyllaceae</taxon>
        <taxon>Caryophylleae</taxon>
        <taxon>Saponaria</taxon>
    </lineage>
</organism>
<dbReference type="InterPro" id="IPR008942">
    <property type="entry name" value="ENTH_VHS"/>
</dbReference>
<dbReference type="GO" id="GO:0005905">
    <property type="term" value="C:clathrin-coated pit"/>
    <property type="evidence" value="ECO:0007669"/>
    <property type="project" value="TreeGrafter"/>
</dbReference>
<dbReference type="InterPro" id="IPR011417">
    <property type="entry name" value="ANTH_dom"/>
</dbReference>
<feature type="domain" description="ENTH" evidence="5">
    <location>
        <begin position="1"/>
        <end position="108"/>
    </location>
</feature>
<dbReference type="InterPro" id="IPR045192">
    <property type="entry name" value="AP180-like"/>
</dbReference>
<evidence type="ECO:0000313" key="7">
    <source>
        <dbReference type="Proteomes" id="UP001443914"/>
    </source>
</evidence>
<sequence>MEEAFMVVLRLHVNGLVCKRIERIRDWIVALKCLILIHRLVIDGGVVFVEEIACANASIVKGGGMLSNMYVFKDEAHPNSWDYTEFVRRYGMYLDEKVELMVFDNMCLRRRMRFGVSDGLNELGEKELRDEMSVLSRMEQLQRMLERVLAMRPRIVSKHQKWYKRISRSIEFSAAKQQWFFVILCFRSTEDDAL</sequence>
<dbReference type="GO" id="GO:0005545">
    <property type="term" value="F:1-phosphatidylinositol binding"/>
    <property type="evidence" value="ECO:0007669"/>
    <property type="project" value="TreeGrafter"/>
</dbReference>
<dbReference type="GO" id="GO:0032050">
    <property type="term" value="F:clathrin heavy chain binding"/>
    <property type="evidence" value="ECO:0007669"/>
    <property type="project" value="TreeGrafter"/>
</dbReference>
<dbReference type="EMBL" id="JBDFQZ010000012">
    <property type="protein sequence ID" value="KAK9672886.1"/>
    <property type="molecule type" value="Genomic_DNA"/>
</dbReference>
<evidence type="ECO:0000313" key="6">
    <source>
        <dbReference type="EMBL" id="KAK9672886.1"/>
    </source>
</evidence>
<dbReference type="PANTHER" id="PTHR22951:SF13">
    <property type="entry name" value="ASSEMBLY PROTEIN, PUTATIVE, EXPRESSED-RELATED"/>
    <property type="match status" value="1"/>
</dbReference>
<reference evidence="6" key="1">
    <citation type="submission" date="2024-03" db="EMBL/GenBank/DDBJ databases">
        <title>WGS assembly of Saponaria officinalis var. Norfolk2.</title>
        <authorList>
            <person name="Jenkins J."/>
            <person name="Shu S."/>
            <person name="Grimwood J."/>
            <person name="Barry K."/>
            <person name="Goodstein D."/>
            <person name="Schmutz J."/>
            <person name="Leebens-Mack J."/>
            <person name="Osbourn A."/>
        </authorList>
    </citation>
    <scope>NUCLEOTIDE SEQUENCE [LARGE SCALE GENOMIC DNA]</scope>
    <source>
        <strain evidence="6">JIC</strain>
    </source>
</reference>
<dbReference type="GO" id="GO:0005546">
    <property type="term" value="F:phosphatidylinositol-4,5-bisphosphate binding"/>
    <property type="evidence" value="ECO:0007669"/>
    <property type="project" value="TreeGrafter"/>
</dbReference>
<dbReference type="Gene3D" id="1.25.40.90">
    <property type="match status" value="1"/>
</dbReference>
<proteinExistence type="predicted"/>
<dbReference type="Proteomes" id="UP001443914">
    <property type="component" value="Unassembled WGS sequence"/>
</dbReference>
<dbReference type="AlphaFoldDB" id="A0AAW1HA04"/>
<dbReference type="GO" id="GO:0030136">
    <property type="term" value="C:clathrin-coated vesicle"/>
    <property type="evidence" value="ECO:0007669"/>
    <property type="project" value="UniProtKB-SubCell"/>
</dbReference>
<dbReference type="PROSITE" id="PS50942">
    <property type="entry name" value="ENTH"/>
    <property type="match status" value="1"/>
</dbReference>
<dbReference type="GO" id="GO:0000149">
    <property type="term" value="F:SNARE binding"/>
    <property type="evidence" value="ECO:0007669"/>
    <property type="project" value="TreeGrafter"/>
</dbReference>
<evidence type="ECO:0000256" key="4">
    <source>
        <dbReference type="ARBA" id="ARBA00023329"/>
    </source>
</evidence>
<evidence type="ECO:0000256" key="3">
    <source>
        <dbReference type="ARBA" id="ARBA00023034"/>
    </source>
</evidence>
<dbReference type="InterPro" id="IPR013809">
    <property type="entry name" value="ENTH"/>
</dbReference>
<keyword evidence="3" id="KW-0333">Golgi apparatus</keyword>
<evidence type="ECO:0000256" key="1">
    <source>
        <dbReference type="ARBA" id="ARBA00004132"/>
    </source>
</evidence>
<protein>
    <recommendedName>
        <fullName evidence="5">ENTH domain-containing protein</fullName>
    </recommendedName>
</protein>
<evidence type="ECO:0000256" key="2">
    <source>
        <dbReference type="ARBA" id="ARBA00004555"/>
    </source>
</evidence>
<dbReference type="PANTHER" id="PTHR22951">
    <property type="entry name" value="CLATHRIN ASSEMBLY PROTEIN"/>
    <property type="match status" value="1"/>
</dbReference>
<dbReference type="GO" id="GO:0048268">
    <property type="term" value="P:clathrin coat assembly"/>
    <property type="evidence" value="ECO:0007669"/>
    <property type="project" value="InterPro"/>
</dbReference>
<name>A0AAW1HA04_SAPOF</name>
<gene>
    <name evidence="6" type="ORF">RND81_12G132300</name>
</gene>